<dbReference type="AlphaFoldDB" id="Q3AA90"/>
<keyword evidence="3" id="KW-1185">Reference proteome</keyword>
<reference evidence="2 3" key="1">
    <citation type="journal article" date="2005" name="PLoS Genet.">
        <title>Life in hot carbon monoxide: the complete genome sequence of Carboxydothermus hydrogenoformans Z-2901.</title>
        <authorList>
            <person name="Wu M."/>
            <person name="Ren Q."/>
            <person name="Durkin A.S."/>
            <person name="Daugherty S.C."/>
            <person name="Brinkac L.M."/>
            <person name="Dodson R.J."/>
            <person name="Madupu R."/>
            <person name="Sullivan S.A."/>
            <person name="Kolonay J.F."/>
            <person name="Haft D.H."/>
            <person name="Nelson W.C."/>
            <person name="Tallon L.J."/>
            <person name="Jones K.M."/>
            <person name="Ulrich L.E."/>
            <person name="Gonzalez J.M."/>
            <person name="Zhulin I.B."/>
            <person name="Robb F.T."/>
            <person name="Eisen J.A."/>
        </authorList>
    </citation>
    <scope>NUCLEOTIDE SEQUENCE [LARGE SCALE GENOMIC DNA]</scope>
    <source>
        <strain evidence="3">ATCC BAA-161 / DSM 6008 / Z-2901</strain>
    </source>
</reference>
<dbReference type="KEGG" id="chy:CHY_2130"/>
<keyword evidence="1" id="KW-1133">Transmembrane helix</keyword>
<name>Q3AA90_CARHZ</name>
<dbReference type="Proteomes" id="UP000002706">
    <property type="component" value="Chromosome"/>
</dbReference>
<proteinExistence type="predicted"/>
<feature type="transmembrane region" description="Helical" evidence="1">
    <location>
        <begin position="12"/>
        <end position="37"/>
    </location>
</feature>
<sequence>MNNGMVYTLKWIIIILINVMIIKIIMNIINAFGIKFVENFQDIWKKMRKRK</sequence>
<dbReference type="EMBL" id="CP000141">
    <property type="protein sequence ID" value="ABB14383.1"/>
    <property type="molecule type" value="Genomic_DNA"/>
</dbReference>
<gene>
    <name evidence="2" type="ordered locus">CHY_2130</name>
</gene>
<dbReference type="HOGENOM" id="CLU_3096940_0_0_9"/>
<dbReference type="STRING" id="246194.CHY_2130"/>
<keyword evidence="1" id="KW-0472">Membrane</keyword>
<dbReference type="InParanoid" id="Q3AA90"/>
<evidence type="ECO:0000313" key="3">
    <source>
        <dbReference type="Proteomes" id="UP000002706"/>
    </source>
</evidence>
<evidence type="ECO:0000256" key="1">
    <source>
        <dbReference type="SAM" id="Phobius"/>
    </source>
</evidence>
<evidence type="ECO:0000313" key="2">
    <source>
        <dbReference type="EMBL" id="ABB14383.1"/>
    </source>
</evidence>
<keyword evidence="1" id="KW-0812">Transmembrane</keyword>
<protein>
    <submittedName>
        <fullName evidence="2">Uncharacterized protein</fullName>
    </submittedName>
</protein>
<accession>Q3AA90</accession>
<organism evidence="2 3">
    <name type="scientific">Carboxydothermus hydrogenoformans (strain ATCC BAA-161 / DSM 6008 / Z-2901)</name>
    <dbReference type="NCBI Taxonomy" id="246194"/>
    <lineage>
        <taxon>Bacteria</taxon>
        <taxon>Bacillati</taxon>
        <taxon>Bacillota</taxon>
        <taxon>Clostridia</taxon>
        <taxon>Thermoanaerobacterales</taxon>
        <taxon>Thermoanaerobacteraceae</taxon>
        <taxon>Carboxydothermus</taxon>
    </lineage>
</organism>